<dbReference type="Gene3D" id="3.20.20.70">
    <property type="entry name" value="Aldolase class I"/>
    <property type="match status" value="1"/>
</dbReference>
<accession>A0ABQ0HMA3</accession>
<dbReference type="RefSeq" id="WP_005193949.1">
    <property type="nucleotide sequence ID" value="NZ_BAHB01000006.1"/>
</dbReference>
<dbReference type="InterPro" id="IPR001155">
    <property type="entry name" value="OxRdtase_FMN_N"/>
</dbReference>
<protein>
    <submittedName>
        <fullName evidence="2">Oxidoreductase</fullName>
    </submittedName>
</protein>
<dbReference type="Pfam" id="PF00724">
    <property type="entry name" value="Oxidored_FMN"/>
    <property type="match status" value="1"/>
</dbReference>
<evidence type="ECO:0000313" key="2">
    <source>
        <dbReference type="EMBL" id="GAB83399.1"/>
    </source>
</evidence>
<dbReference type="SUPFAM" id="SSF51395">
    <property type="entry name" value="FMN-linked oxidoreductases"/>
    <property type="match status" value="1"/>
</dbReference>
<keyword evidence="3" id="KW-1185">Reference proteome</keyword>
<name>A0ABQ0HMA3_GORRU</name>
<sequence length="387" mass="41282">MPQESILVNDTNSALFEPLTVRSLEIANRIVMSPMTRSHSRAGVPGPDVAQYYTRRAAGGTGLIVTEGVAIDHPSAVDNPNVPHMYGAAALAGWRTVTDSVHAAGGRIIPQLWHVGPLWGAMSTPDPAIRPMRPSGVWGPVGVTSYPDDYVTRAAVPTEPMTAEDIHEVITAYVRSATNAVEAGFDGIALHGGHGYLLDSFVWHGTNQREDRWGGDLAARTRFPVAVVSAIRAAIGDDLPIFYRFSQHKQQDYTAQVATTPAELGLVLGALAEAGVDVFDASNRRFDVPAFEGSELSLAGWAKKLTGAHAMAVGSVGLGKTLRDSRIEGAAPVVDNIDEVARRIAADEFDLIAIGRMHLADPALATTLRTGAPLTPFDRPRHEGSLH</sequence>
<comment type="caution">
    <text evidence="2">The sequence shown here is derived from an EMBL/GenBank/DDBJ whole genome shotgun (WGS) entry which is preliminary data.</text>
</comment>
<gene>
    <name evidence="2" type="ORF">GORBP_006_00390</name>
</gene>
<dbReference type="PANTHER" id="PTHR22893">
    <property type="entry name" value="NADH OXIDOREDUCTASE-RELATED"/>
    <property type="match status" value="1"/>
</dbReference>
<feature type="domain" description="NADH:flavin oxidoreductase/NADH oxidase N-terminal" evidence="1">
    <location>
        <begin position="15"/>
        <end position="373"/>
    </location>
</feature>
<dbReference type="PANTHER" id="PTHR22893:SF55">
    <property type="entry name" value="OXIDOREDUCTASE-RELATED"/>
    <property type="match status" value="1"/>
</dbReference>
<reference evidence="2 3" key="1">
    <citation type="submission" date="2012-08" db="EMBL/GenBank/DDBJ databases">
        <title>Whole genome shotgun sequence of Gordonia rubripertincta NBRC 101908.</title>
        <authorList>
            <person name="Takarada H."/>
            <person name="Hosoyama A."/>
            <person name="Tsuchikane K."/>
            <person name="Katsumata H."/>
            <person name="Baba S."/>
            <person name="Ohji S."/>
            <person name="Yamazaki S."/>
            <person name="Fujita N."/>
        </authorList>
    </citation>
    <scope>NUCLEOTIDE SEQUENCE [LARGE SCALE GENOMIC DNA]</scope>
    <source>
        <strain evidence="2 3">NBRC 101908</strain>
    </source>
</reference>
<organism evidence="2 3">
    <name type="scientific">Gordonia rubripertincta NBRC 101908</name>
    <dbReference type="NCBI Taxonomy" id="1077975"/>
    <lineage>
        <taxon>Bacteria</taxon>
        <taxon>Bacillati</taxon>
        <taxon>Actinomycetota</taxon>
        <taxon>Actinomycetes</taxon>
        <taxon>Mycobacteriales</taxon>
        <taxon>Gordoniaceae</taxon>
        <taxon>Gordonia</taxon>
    </lineage>
</organism>
<evidence type="ECO:0000313" key="3">
    <source>
        <dbReference type="Proteomes" id="UP000010744"/>
    </source>
</evidence>
<dbReference type="InterPro" id="IPR013785">
    <property type="entry name" value="Aldolase_TIM"/>
</dbReference>
<dbReference type="InterPro" id="IPR045247">
    <property type="entry name" value="Oye-like"/>
</dbReference>
<evidence type="ECO:0000259" key="1">
    <source>
        <dbReference type="Pfam" id="PF00724"/>
    </source>
</evidence>
<dbReference type="Proteomes" id="UP000010744">
    <property type="component" value="Unassembled WGS sequence"/>
</dbReference>
<proteinExistence type="predicted"/>
<dbReference type="CDD" id="cd04747">
    <property type="entry name" value="OYE_like_5_FMN"/>
    <property type="match status" value="1"/>
</dbReference>
<dbReference type="EMBL" id="BAHB01000006">
    <property type="protein sequence ID" value="GAB83399.1"/>
    <property type="molecule type" value="Genomic_DNA"/>
</dbReference>